<dbReference type="Proteomes" id="UP000248196">
    <property type="component" value="Unassembled WGS sequence"/>
</dbReference>
<dbReference type="SUPFAM" id="SSF51182">
    <property type="entry name" value="RmlC-like cupins"/>
    <property type="match status" value="1"/>
</dbReference>
<dbReference type="InterPro" id="IPR014710">
    <property type="entry name" value="RmlC-like_jellyroll"/>
</dbReference>
<dbReference type="Gene3D" id="1.10.260.40">
    <property type="entry name" value="lambda repressor-like DNA-binding domains"/>
    <property type="match status" value="1"/>
</dbReference>
<dbReference type="PROSITE" id="PS50943">
    <property type="entry name" value="HTH_CROC1"/>
    <property type="match status" value="1"/>
</dbReference>
<dbReference type="SUPFAM" id="SSF47413">
    <property type="entry name" value="lambda repressor-like DNA-binding domains"/>
    <property type="match status" value="1"/>
</dbReference>
<sequence>MSDNSSNTGTPIGLLSAAIRRERERLGLSVTELARRAGIAKSTLSQLETGSGNPSLETLWSLAMALDVPVSRLISQPRQHVQVIRANEGVTTVSEQANYAATLLATCPPGAQRDIYRLRVQPGETRVSRPHMPGTIEHVIISSGRARIGPTEQPVELSAGDYISYSADREHIFEALEADTTAVMLIEQG</sequence>
<dbReference type="PANTHER" id="PTHR46797">
    <property type="entry name" value="HTH-TYPE TRANSCRIPTIONAL REGULATOR"/>
    <property type="match status" value="1"/>
</dbReference>
<dbReference type="RefSeq" id="WP_004944689.1">
    <property type="nucleotide sequence ID" value="NZ_CAMISH010000001.1"/>
</dbReference>
<name>A0A318PDL5_SERPL</name>
<evidence type="ECO:0000313" key="3">
    <source>
        <dbReference type="EMBL" id="PYD40093.1"/>
    </source>
</evidence>
<dbReference type="InterPro" id="IPR010982">
    <property type="entry name" value="Lambda_DNA-bd_dom_sf"/>
</dbReference>
<evidence type="ECO:0000256" key="1">
    <source>
        <dbReference type="ARBA" id="ARBA00023125"/>
    </source>
</evidence>
<protein>
    <submittedName>
        <fullName evidence="3">Helix-turn-helix domain-containing protein</fullName>
    </submittedName>
</protein>
<dbReference type="PANTHER" id="PTHR46797:SF1">
    <property type="entry name" value="METHYLPHOSPHONATE SYNTHASE"/>
    <property type="match status" value="1"/>
</dbReference>
<dbReference type="Gene3D" id="2.60.120.10">
    <property type="entry name" value="Jelly Rolls"/>
    <property type="match status" value="1"/>
</dbReference>
<comment type="caution">
    <text evidence="3">The sequence shown here is derived from an EMBL/GenBank/DDBJ whole genome shotgun (WGS) entry which is preliminary data.</text>
</comment>
<proteinExistence type="predicted"/>
<dbReference type="CDD" id="cd02209">
    <property type="entry name" value="cupin_XRE_C"/>
    <property type="match status" value="1"/>
</dbReference>
<dbReference type="OrthoDB" id="9792093at2"/>
<dbReference type="EMBL" id="PESE01000001">
    <property type="protein sequence ID" value="PYD40093.1"/>
    <property type="molecule type" value="Genomic_DNA"/>
</dbReference>
<keyword evidence="1" id="KW-0238">DNA-binding</keyword>
<dbReference type="AlphaFoldDB" id="A0A318PDL5"/>
<reference evidence="3 4" key="1">
    <citation type="submission" date="2017-11" db="EMBL/GenBank/DDBJ databases">
        <title>Genome sequence of the oocydin A producing rhizobacterium Serratia plymuthica 4Rx5.</title>
        <authorList>
            <person name="Matilla M.A."/>
            <person name="Udaondo Z."/>
            <person name="Salmond G.P.C."/>
        </authorList>
    </citation>
    <scope>NUCLEOTIDE SEQUENCE [LARGE SCALE GENOMIC DNA]</scope>
    <source>
        <strain evidence="3 4">4Rx5</strain>
    </source>
</reference>
<dbReference type="GO" id="GO:0003700">
    <property type="term" value="F:DNA-binding transcription factor activity"/>
    <property type="evidence" value="ECO:0007669"/>
    <property type="project" value="TreeGrafter"/>
</dbReference>
<dbReference type="Pfam" id="PF01381">
    <property type="entry name" value="HTH_3"/>
    <property type="match status" value="1"/>
</dbReference>
<gene>
    <name evidence="3" type="ORF">CT690_02070</name>
</gene>
<organism evidence="3 4">
    <name type="scientific">Serratia plymuthica</name>
    <dbReference type="NCBI Taxonomy" id="82996"/>
    <lineage>
        <taxon>Bacteria</taxon>
        <taxon>Pseudomonadati</taxon>
        <taxon>Pseudomonadota</taxon>
        <taxon>Gammaproteobacteria</taxon>
        <taxon>Enterobacterales</taxon>
        <taxon>Yersiniaceae</taxon>
        <taxon>Serratia</taxon>
    </lineage>
</organism>
<evidence type="ECO:0000313" key="4">
    <source>
        <dbReference type="Proteomes" id="UP000248196"/>
    </source>
</evidence>
<dbReference type="CDD" id="cd00093">
    <property type="entry name" value="HTH_XRE"/>
    <property type="match status" value="1"/>
</dbReference>
<dbReference type="InterPro" id="IPR001387">
    <property type="entry name" value="Cro/C1-type_HTH"/>
</dbReference>
<dbReference type="GO" id="GO:0003677">
    <property type="term" value="F:DNA binding"/>
    <property type="evidence" value="ECO:0007669"/>
    <property type="project" value="UniProtKB-KW"/>
</dbReference>
<dbReference type="SMART" id="SM00530">
    <property type="entry name" value="HTH_XRE"/>
    <property type="match status" value="1"/>
</dbReference>
<evidence type="ECO:0000259" key="2">
    <source>
        <dbReference type="PROSITE" id="PS50943"/>
    </source>
</evidence>
<dbReference type="GO" id="GO:0005829">
    <property type="term" value="C:cytosol"/>
    <property type="evidence" value="ECO:0007669"/>
    <property type="project" value="TreeGrafter"/>
</dbReference>
<dbReference type="InterPro" id="IPR050807">
    <property type="entry name" value="TransReg_Diox_bact_type"/>
</dbReference>
<dbReference type="InterPro" id="IPR011051">
    <property type="entry name" value="RmlC_Cupin_sf"/>
</dbReference>
<feature type="domain" description="HTH cro/C1-type" evidence="2">
    <location>
        <begin position="19"/>
        <end position="73"/>
    </location>
</feature>
<accession>A0A318PDL5</accession>